<proteinExistence type="predicted"/>
<evidence type="ECO:0000313" key="2">
    <source>
        <dbReference type="Proteomes" id="UP000002640"/>
    </source>
</evidence>
<protein>
    <submittedName>
        <fullName evidence="1">Uncharacterized protein</fullName>
    </submittedName>
</protein>
<dbReference type="RefSeq" id="XP_009534293.1">
    <property type="nucleotide sequence ID" value="XM_009535998.1"/>
</dbReference>
<feature type="non-terminal residue" evidence="1">
    <location>
        <position position="83"/>
    </location>
</feature>
<feature type="non-terminal residue" evidence="1">
    <location>
        <position position="1"/>
    </location>
</feature>
<evidence type="ECO:0000313" key="1">
    <source>
        <dbReference type="EMBL" id="EGZ09432.1"/>
    </source>
</evidence>
<dbReference type="AlphaFoldDB" id="G5A3T2"/>
<accession>G5A3T2</accession>
<dbReference type="OMA" id="RSAKNNT"/>
<dbReference type="EMBL" id="JH159159">
    <property type="protein sequence ID" value="EGZ09432.1"/>
    <property type="molecule type" value="Genomic_DNA"/>
</dbReference>
<reference evidence="1 2" key="1">
    <citation type="journal article" date="2006" name="Science">
        <title>Phytophthora genome sequences uncover evolutionary origins and mechanisms of pathogenesis.</title>
        <authorList>
            <person name="Tyler B.M."/>
            <person name="Tripathy S."/>
            <person name="Zhang X."/>
            <person name="Dehal P."/>
            <person name="Jiang R.H."/>
            <person name="Aerts A."/>
            <person name="Arredondo F.D."/>
            <person name="Baxter L."/>
            <person name="Bensasson D."/>
            <person name="Beynon J.L."/>
            <person name="Chapman J."/>
            <person name="Damasceno C.M."/>
            <person name="Dorrance A.E."/>
            <person name="Dou D."/>
            <person name="Dickerman A.W."/>
            <person name="Dubchak I.L."/>
            <person name="Garbelotto M."/>
            <person name="Gijzen M."/>
            <person name="Gordon S.G."/>
            <person name="Govers F."/>
            <person name="Grunwald N.J."/>
            <person name="Huang W."/>
            <person name="Ivors K.L."/>
            <person name="Jones R.W."/>
            <person name="Kamoun S."/>
            <person name="Krampis K."/>
            <person name="Lamour K.H."/>
            <person name="Lee M.K."/>
            <person name="McDonald W.H."/>
            <person name="Medina M."/>
            <person name="Meijer H.J."/>
            <person name="Nordberg E.K."/>
            <person name="Maclean D.J."/>
            <person name="Ospina-Giraldo M.D."/>
            <person name="Morris P.F."/>
            <person name="Phuntumart V."/>
            <person name="Putnam N.H."/>
            <person name="Rash S."/>
            <person name="Rose J.K."/>
            <person name="Sakihama Y."/>
            <person name="Salamov A.A."/>
            <person name="Savidor A."/>
            <person name="Scheuring C.F."/>
            <person name="Smith B.M."/>
            <person name="Sobral B.W."/>
            <person name="Terry A."/>
            <person name="Torto-Alalibo T.A."/>
            <person name="Win J."/>
            <person name="Xu Z."/>
            <person name="Zhang H."/>
            <person name="Grigoriev I.V."/>
            <person name="Rokhsar D.S."/>
            <person name="Boore J.L."/>
        </authorList>
    </citation>
    <scope>NUCLEOTIDE SEQUENCE [LARGE SCALE GENOMIC DNA]</scope>
    <source>
        <strain evidence="1 2">P6497</strain>
    </source>
</reference>
<dbReference type="GeneID" id="20652680"/>
<keyword evidence="2" id="KW-1185">Reference proteome</keyword>
<name>G5A3T2_PHYSP</name>
<organism evidence="1 2">
    <name type="scientific">Phytophthora sojae (strain P6497)</name>
    <name type="common">Soybean stem and root rot agent</name>
    <name type="synonym">Phytophthora megasperma f. sp. glycines</name>
    <dbReference type="NCBI Taxonomy" id="1094619"/>
    <lineage>
        <taxon>Eukaryota</taxon>
        <taxon>Sar</taxon>
        <taxon>Stramenopiles</taxon>
        <taxon>Oomycota</taxon>
        <taxon>Peronosporomycetes</taxon>
        <taxon>Peronosporales</taxon>
        <taxon>Peronosporaceae</taxon>
        <taxon>Phytophthora</taxon>
    </lineage>
</organism>
<dbReference type="InParanoid" id="G5A3T2"/>
<sequence>KIFRSAKNNTRSHIYNQIPICSGISGMGKTRMLEEGGMILRDYMGLDEQCITSVIVPFYDEFGPNPADKLMTTEASLAWRLLY</sequence>
<gene>
    <name evidence="1" type="ORF">PHYSODRAFT_441694</name>
</gene>
<dbReference type="KEGG" id="psoj:PHYSODRAFT_441694"/>
<dbReference type="Proteomes" id="UP000002640">
    <property type="component" value="Unassembled WGS sequence"/>
</dbReference>